<accession>B6ILF5</accession>
<gene>
    <name evidence="1" type="ORF">CBG26422</name>
    <name evidence="1" type="ORF">CBG_26422</name>
</gene>
<dbReference type="AlphaFoldDB" id="B6ILF5"/>
<dbReference type="GeneID" id="68917900"/>
<name>B6ILF5_CAEBR</name>
<dbReference type="RefSeq" id="XP_045100293.1">
    <property type="nucleotide sequence ID" value="XM_045235281.1"/>
</dbReference>
<protein>
    <submittedName>
        <fullName evidence="1">Protein CBG26422</fullName>
    </submittedName>
</protein>
<sequence length="17" mass="2062">MKRKLSCQIVFQLIIQL</sequence>
<dbReference type="CTD" id="68917900"/>
<dbReference type="EMBL" id="HE601481">
    <property type="protein sequence ID" value="CAS00735.1"/>
    <property type="molecule type" value="Genomic_DNA"/>
</dbReference>
<keyword evidence="2" id="KW-1185">Reference proteome</keyword>
<reference evidence="1 2" key="2">
    <citation type="journal article" date="2011" name="PLoS Genet.">
        <title>Caenorhabditis briggsae recombinant inbred line genotypes reveal inter-strain incompatibility and the evolution of recombination.</title>
        <authorList>
            <person name="Ross J.A."/>
            <person name="Koboldt D.C."/>
            <person name="Staisch J.E."/>
            <person name="Chamberlin H.M."/>
            <person name="Gupta B.P."/>
            <person name="Miller R.D."/>
            <person name="Baird S.E."/>
            <person name="Haag E.S."/>
        </authorList>
    </citation>
    <scope>NUCLEOTIDE SEQUENCE [LARGE SCALE GENOMIC DNA]</scope>
    <source>
        <strain evidence="1 2">AF16</strain>
    </source>
</reference>
<proteinExistence type="predicted"/>
<dbReference type="InParanoid" id="B6ILF5"/>
<evidence type="ECO:0000313" key="2">
    <source>
        <dbReference type="Proteomes" id="UP000008549"/>
    </source>
</evidence>
<organism evidence="1 2">
    <name type="scientific">Caenorhabditis briggsae</name>
    <dbReference type="NCBI Taxonomy" id="6238"/>
    <lineage>
        <taxon>Eukaryota</taxon>
        <taxon>Metazoa</taxon>
        <taxon>Ecdysozoa</taxon>
        <taxon>Nematoda</taxon>
        <taxon>Chromadorea</taxon>
        <taxon>Rhabditida</taxon>
        <taxon>Rhabditina</taxon>
        <taxon>Rhabditomorpha</taxon>
        <taxon>Rhabditoidea</taxon>
        <taxon>Rhabditidae</taxon>
        <taxon>Peloderinae</taxon>
        <taxon>Caenorhabditis</taxon>
    </lineage>
</organism>
<dbReference type="KEGG" id="cbr:CBG_26422"/>
<dbReference type="Proteomes" id="UP000008549">
    <property type="component" value="Unassembled WGS sequence"/>
</dbReference>
<evidence type="ECO:0000313" key="1">
    <source>
        <dbReference type="EMBL" id="CAS00735.1"/>
    </source>
</evidence>
<reference evidence="1 2" key="1">
    <citation type="journal article" date="2003" name="PLoS Biol.">
        <title>The genome sequence of Caenorhabditis briggsae: a platform for comparative genomics.</title>
        <authorList>
            <person name="Stein L.D."/>
            <person name="Bao Z."/>
            <person name="Blasiar D."/>
            <person name="Blumenthal T."/>
            <person name="Brent M.R."/>
            <person name="Chen N."/>
            <person name="Chinwalla A."/>
            <person name="Clarke L."/>
            <person name="Clee C."/>
            <person name="Coghlan A."/>
            <person name="Coulson A."/>
            <person name="D'Eustachio P."/>
            <person name="Fitch D.H."/>
            <person name="Fulton L.A."/>
            <person name="Fulton R.E."/>
            <person name="Griffiths-Jones S."/>
            <person name="Harris T.W."/>
            <person name="Hillier L.W."/>
            <person name="Kamath R."/>
            <person name="Kuwabara P.E."/>
            <person name="Mardis E.R."/>
            <person name="Marra M.A."/>
            <person name="Miner T.L."/>
            <person name="Minx P."/>
            <person name="Mullikin J.C."/>
            <person name="Plumb R.W."/>
            <person name="Rogers J."/>
            <person name="Schein J.E."/>
            <person name="Sohrmann M."/>
            <person name="Spieth J."/>
            <person name="Stajich J.E."/>
            <person name="Wei C."/>
            <person name="Willey D."/>
            <person name="Wilson R.K."/>
            <person name="Durbin R."/>
            <person name="Waterston R.H."/>
        </authorList>
    </citation>
    <scope>NUCLEOTIDE SEQUENCE [LARGE SCALE GENOMIC DNA]</scope>
    <source>
        <strain evidence="1 2">AF16</strain>
    </source>
</reference>